<protein>
    <submittedName>
        <fullName evidence="1">Uncharacterized protein</fullName>
    </submittedName>
</protein>
<accession>A0A835R5S2</accession>
<proteinExistence type="predicted"/>
<organism evidence="1 2">
    <name type="scientific">Vanilla planifolia</name>
    <name type="common">Vanilla</name>
    <dbReference type="NCBI Taxonomy" id="51239"/>
    <lineage>
        <taxon>Eukaryota</taxon>
        <taxon>Viridiplantae</taxon>
        <taxon>Streptophyta</taxon>
        <taxon>Embryophyta</taxon>
        <taxon>Tracheophyta</taxon>
        <taxon>Spermatophyta</taxon>
        <taxon>Magnoliopsida</taxon>
        <taxon>Liliopsida</taxon>
        <taxon>Asparagales</taxon>
        <taxon>Orchidaceae</taxon>
        <taxon>Vanilloideae</taxon>
        <taxon>Vanilleae</taxon>
        <taxon>Vanilla</taxon>
    </lineage>
</organism>
<reference evidence="1 2" key="1">
    <citation type="journal article" date="2020" name="Nat. Food">
        <title>A phased Vanilla planifolia genome enables genetic improvement of flavour and production.</title>
        <authorList>
            <person name="Hasing T."/>
            <person name="Tang H."/>
            <person name="Brym M."/>
            <person name="Khazi F."/>
            <person name="Huang T."/>
            <person name="Chambers A.H."/>
        </authorList>
    </citation>
    <scope>NUCLEOTIDE SEQUENCE [LARGE SCALE GENOMIC DNA]</scope>
    <source>
        <tissue evidence="1">Leaf</tissue>
    </source>
</reference>
<name>A0A835R5S2_VANPL</name>
<gene>
    <name evidence="1" type="ORF">HPP92_010094</name>
</gene>
<evidence type="ECO:0000313" key="2">
    <source>
        <dbReference type="Proteomes" id="UP000639772"/>
    </source>
</evidence>
<comment type="caution">
    <text evidence="1">The sequence shown here is derived from an EMBL/GenBank/DDBJ whole genome shotgun (WGS) entry which is preliminary data.</text>
</comment>
<sequence length="56" mass="6177">MTGTRRGFKGRSASAARFGSLYSEGWGAIPWRRGRIITSEERGKAECRAEMLKGEG</sequence>
<dbReference type="Proteomes" id="UP000639772">
    <property type="component" value="Unassembled WGS sequence"/>
</dbReference>
<dbReference type="AlphaFoldDB" id="A0A835R5S2"/>
<dbReference type="EMBL" id="JADCNM010000005">
    <property type="protein sequence ID" value="KAG0482010.1"/>
    <property type="molecule type" value="Genomic_DNA"/>
</dbReference>
<evidence type="ECO:0000313" key="1">
    <source>
        <dbReference type="EMBL" id="KAG0482010.1"/>
    </source>
</evidence>